<dbReference type="PROSITE" id="PS50943">
    <property type="entry name" value="HTH_CROC1"/>
    <property type="match status" value="1"/>
</dbReference>
<gene>
    <name evidence="3" type="ORF">B7C51_15175</name>
</gene>
<dbReference type="EMBL" id="CP020557">
    <property type="protein sequence ID" value="ARF68850.1"/>
    <property type="molecule type" value="Genomic_DNA"/>
</dbReference>
<sequence length="64" mass="7670">MKNRVRELREERGISQEKLAQILGVSRQSIISIENGRYNPSLILAYQISKYFNKSIEYVFFWEE</sequence>
<evidence type="ECO:0000313" key="3">
    <source>
        <dbReference type="EMBL" id="ARF68850.1"/>
    </source>
</evidence>
<protein>
    <submittedName>
        <fullName evidence="3">Transcriptional regulator</fullName>
    </submittedName>
</protein>
<evidence type="ECO:0000256" key="1">
    <source>
        <dbReference type="ARBA" id="ARBA00023125"/>
    </source>
</evidence>
<dbReference type="PANTHER" id="PTHR46558:SF4">
    <property type="entry name" value="DNA-BIDING PHAGE PROTEIN"/>
    <property type="match status" value="1"/>
</dbReference>
<dbReference type="GO" id="GO:0003677">
    <property type="term" value="F:DNA binding"/>
    <property type="evidence" value="ECO:0007669"/>
    <property type="project" value="UniProtKB-KW"/>
</dbReference>
<keyword evidence="1" id="KW-0238">DNA-binding</keyword>
<dbReference type="RefSeq" id="WP_083040573.1">
    <property type="nucleotide sequence ID" value="NZ_CP020557.1"/>
</dbReference>
<dbReference type="Gene3D" id="1.10.260.40">
    <property type="entry name" value="lambda repressor-like DNA-binding domains"/>
    <property type="match status" value="1"/>
</dbReference>
<organism evidence="3 4">
    <name type="scientific">Paenibacillus larvae subsp. pulvifaciens</name>
    <dbReference type="NCBI Taxonomy" id="1477"/>
    <lineage>
        <taxon>Bacteria</taxon>
        <taxon>Bacillati</taxon>
        <taxon>Bacillota</taxon>
        <taxon>Bacilli</taxon>
        <taxon>Bacillales</taxon>
        <taxon>Paenibacillaceae</taxon>
        <taxon>Paenibacillus</taxon>
    </lineage>
</organism>
<feature type="domain" description="HTH cro/C1-type" evidence="2">
    <location>
        <begin position="5"/>
        <end position="59"/>
    </location>
</feature>
<proteinExistence type="predicted"/>
<accession>A0A1V0UV38</accession>
<dbReference type="InterPro" id="IPR010982">
    <property type="entry name" value="Lambda_DNA-bd_dom_sf"/>
</dbReference>
<dbReference type="PANTHER" id="PTHR46558">
    <property type="entry name" value="TRACRIPTIONAL REGULATORY PROTEIN-RELATED-RELATED"/>
    <property type="match status" value="1"/>
</dbReference>
<name>A0A1V0UV38_9BACL</name>
<dbReference type="Pfam" id="PF01381">
    <property type="entry name" value="HTH_3"/>
    <property type="match status" value="1"/>
</dbReference>
<dbReference type="SUPFAM" id="SSF47413">
    <property type="entry name" value="lambda repressor-like DNA-binding domains"/>
    <property type="match status" value="1"/>
</dbReference>
<evidence type="ECO:0000259" key="2">
    <source>
        <dbReference type="PROSITE" id="PS50943"/>
    </source>
</evidence>
<dbReference type="AlphaFoldDB" id="A0A1V0UV38"/>
<dbReference type="InterPro" id="IPR001387">
    <property type="entry name" value="Cro/C1-type_HTH"/>
</dbReference>
<dbReference type="CDD" id="cd00093">
    <property type="entry name" value="HTH_XRE"/>
    <property type="match status" value="1"/>
</dbReference>
<evidence type="ECO:0000313" key="4">
    <source>
        <dbReference type="Proteomes" id="UP000192727"/>
    </source>
</evidence>
<dbReference type="SMART" id="SM00530">
    <property type="entry name" value="HTH_XRE"/>
    <property type="match status" value="1"/>
</dbReference>
<dbReference type="Proteomes" id="UP000192727">
    <property type="component" value="Chromosome"/>
</dbReference>
<reference evidence="3 4" key="1">
    <citation type="submission" date="2017-03" db="EMBL/GenBank/DDBJ databases">
        <title>Paenibacillus larvae genome sequencing.</title>
        <authorList>
            <person name="Dingman D.W."/>
        </authorList>
    </citation>
    <scope>NUCLEOTIDE SEQUENCE [LARGE SCALE GENOMIC DNA]</scope>
    <source>
        <strain evidence="3 4">SAG 10367</strain>
    </source>
</reference>